<proteinExistence type="predicted"/>
<evidence type="ECO:0000313" key="1">
    <source>
        <dbReference type="Proteomes" id="UP000035680"/>
    </source>
</evidence>
<keyword evidence="1" id="KW-1185">Reference proteome</keyword>
<protein>
    <submittedName>
        <fullName evidence="2">Uncharacterized protein</fullName>
    </submittedName>
</protein>
<sequence>MLKILPRISRLVVSRQLCQATI</sequence>
<dbReference type="Proteomes" id="UP000035680">
    <property type="component" value="Unassembled WGS sequence"/>
</dbReference>
<evidence type="ECO:0000313" key="2">
    <source>
        <dbReference type="WBParaSite" id="SVE_1691400.1"/>
    </source>
</evidence>
<accession>A0A0K0FWV5</accession>
<organism evidence="1 2">
    <name type="scientific">Strongyloides venezuelensis</name>
    <name type="common">Threadworm</name>
    <dbReference type="NCBI Taxonomy" id="75913"/>
    <lineage>
        <taxon>Eukaryota</taxon>
        <taxon>Metazoa</taxon>
        <taxon>Ecdysozoa</taxon>
        <taxon>Nematoda</taxon>
        <taxon>Chromadorea</taxon>
        <taxon>Rhabditida</taxon>
        <taxon>Tylenchina</taxon>
        <taxon>Panagrolaimomorpha</taxon>
        <taxon>Strongyloidoidea</taxon>
        <taxon>Strongyloididae</taxon>
        <taxon>Strongyloides</taxon>
    </lineage>
</organism>
<dbReference type="AlphaFoldDB" id="A0A0K0FWV5"/>
<reference evidence="2" key="2">
    <citation type="submission" date="2015-08" db="UniProtKB">
        <authorList>
            <consortium name="WormBaseParasite"/>
        </authorList>
    </citation>
    <scope>IDENTIFICATION</scope>
</reference>
<reference evidence="1" key="1">
    <citation type="submission" date="2014-07" db="EMBL/GenBank/DDBJ databases">
        <authorList>
            <person name="Martin A.A"/>
            <person name="De Silva N."/>
        </authorList>
    </citation>
    <scope>NUCLEOTIDE SEQUENCE</scope>
</reference>
<name>A0A0K0FWV5_STRVS</name>
<dbReference type="WBParaSite" id="SVE_1691400.1">
    <property type="protein sequence ID" value="SVE_1691400.1"/>
    <property type="gene ID" value="SVE_1691400"/>
</dbReference>